<dbReference type="GO" id="GO:0005829">
    <property type="term" value="C:cytosol"/>
    <property type="evidence" value="ECO:0007669"/>
    <property type="project" value="TreeGrafter"/>
</dbReference>
<evidence type="ECO:0000259" key="1">
    <source>
        <dbReference type="Pfam" id="PF07971"/>
    </source>
</evidence>
<dbReference type="GO" id="GO:0030246">
    <property type="term" value="F:carbohydrate binding"/>
    <property type="evidence" value="ECO:0007669"/>
    <property type="project" value="InterPro"/>
</dbReference>
<dbReference type="Gene3D" id="3.30.2080.10">
    <property type="entry name" value="GH92 mannosidase domain"/>
    <property type="match status" value="1"/>
</dbReference>
<gene>
    <name evidence="3" type="ORF">WICANDRAFT_98662</name>
</gene>
<dbReference type="InterPro" id="IPR005887">
    <property type="entry name" value="GH92_a_mannosidase_put"/>
</dbReference>
<dbReference type="EMBL" id="KV454208">
    <property type="protein sequence ID" value="ODQ62083.1"/>
    <property type="molecule type" value="Genomic_DNA"/>
</dbReference>
<dbReference type="GO" id="GO:0006516">
    <property type="term" value="P:glycoprotein catabolic process"/>
    <property type="evidence" value="ECO:0007669"/>
    <property type="project" value="TreeGrafter"/>
</dbReference>
<feature type="domain" description="Glycosyl hydrolase family 92" evidence="1">
    <location>
        <begin position="259"/>
        <end position="730"/>
    </location>
</feature>
<evidence type="ECO:0000313" key="3">
    <source>
        <dbReference type="EMBL" id="ODQ62083.1"/>
    </source>
</evidence>
<dbReference type="Pfam" id="PF17678">
    <property type="entry name" value="Glyco_hydro_92N"/>
    <property type="match status" value="1"/>
</dbReference>
<organism evidence="3 4">
    <name type="scientific">Wickerhamomyces anomalus (strain ATCC 58044 / CBS 1984 / NCYC 433 / NRRL Y-366-8)</name>
    <name type="common">Yeast</name>
    <name type="synonym">Hansenula anomala</name>
    <dbReference type="NCBI Taxonomy" id="683960"/>
    <lineage>
        <taxon>Eukaryota</taxon>
        <taxon>Fungi</taxon>
        <taxon>Dikarya</taxon>
        <taxon>Ascomycota</taxon>
        <taxon>Saccharomycotina</taxon>
        <taxon>Saccharomycetes</taxon>
        <taxon>Phaffomycetales</taxon>
        <taxon>Wickerhamomycetaceae</taxon>
        <taxon>Wickerhamomyces</taxon>
    </lineage>
</organism>
<feature type="domain" description="Glycosyl hydrolase family 92 N-terminal" evidence="2">
    <location>
        <begin position="13"/>
        <end position="253"/>
    </location>
</feature>
<dbReference type="Pfam" id="PF07971">
    <property type="entry name" value="Glyco_hydro_92"/>
    <property type="match status" value="1"/>
</dbReference>
<dbReference type="InterPro" id="IPR012939">
    <property type="entry name" value="Glyco_hydro_92"/>
</dbReference>
<dbReference type="PANTHER" id="PTHR12143:SF38">
    <property type="entry name" value="ALPHA-1,2-MANNOSIDASE FAMILY PROTEIN (AFU_ORTHOLOGUE AFUA_5G10520)"/>
    <property type="match status" value="1"/>
</dbReference>
<dbReference type="GeneID" id="30203910"/>
<proteinExistence type="predicted"/>
<dbReference type="FunFam" id="1.20.1050.60:FF:000002">
    <property type="entry name" value="Glycosyl hydrolase family 92"/>
    <property type="match status" value="1"/>
</dbReference>
<keyword evidence="4" id="KW-1185">Reference proteome</keyword>
<evidence type="ECO:0000313" key="4">
    <source>
        <dbReference type="Proteomes" id="UP000094112"/>
    </source>
</evidence>
<dbReference type="InterPro" id="IPR041371">
    <property type="entry name" value="GH92_N"/>
</dbReference>
<dbReference type="Gene3D" id="1.20.1610.10">
    <property type="entry name" value="alpha-1,2-mannosidases domains"/>
    <property type="match status" value="1"/>
</dbReference>
<dbReference type="PANTHER" id="PTHR12143">
    <property type="entry name" value="PEPTIDE N-GLYCANASE PNGASE -RELATED"/>
    <property type="match status" value="1"/>
</dbReference>
<sequence>MRSLKTRGLSKEVDVFFGTENGGNVFPGATRPYGMVKMGVDIIGSASGNAYSGYANDGFITGISMMHESGTGGAPQYGVVGQLPLVGDIDVGIDNAQQRFANISDEAHVGLYKTHLANGVNVTFAAADRSGVYEYDFPTGSTPNIVINATHHLTAPARPWWTQYFVNGSVEASQDLKSYSGHSAIRGGWGEQGPWTIYFYGEFETAADRVISFLNTTSTEGPLDVSSANQDEAAGLIFRFTSGASVKSRVGISFISVEQAEQNLRNDFEGHNSYDAAHVARETQDLWNDEVFNKVQVSNENSTLVELIYTALYGTHLLPSNRTGENPKWDTGEPYYDDWFTIWDTFRSTLPLFNILQVERASELVRSLIDIYRHDGYMPDGRSANQNGRTQGGSNSDIVLGDAFVKNITGINWEDGYAAMVKNAEVTPPYFYDSFSSDASTKEGRGGLSDWKSLGYISRNFNRSVTRTVEYSYDDFALSVVAEGLGHLDDHNKYLKRSTGWQHLWNSNATVANKDYQGFIQPKNGDGNWATSNYNPVSCGGCYWSDDEYEGSPVEYGWAVPHDVSTLIKFIGDNETVIKRLDDMFKLYGEGYADIGNEPSFLTPYLYNFVNAQHRTTETLRYIVNNKFSIGPKALPGNSDAGAMQSWLFFALIGIYPISSTTTYLLSAPFFEKITMTVGNGKQLEIFTENLSQENYHVQSVEVNGEAWNKNWVTHDDIITNGGSIKFVLGSEPVQWETGPEPPSPGHYDLGLI</sequence>
<dbReference type="InterPro" id="IPR014718">
    <property type="entry name" value="GH-type_carb-bd"/>
</dbReference>
<dbReference type="Proteomes" id="UP000094112">
    <property type="component" value="Unassembled WGS sequence"/>
</dbReference>
<dbReference type="GO" id="GO:0005634">
    <property type="term" value="C:nucleus"/>
    <property type="evidence" value="ECO:0007669"/>
    <property type="project" value="TreeGrafter"/>
</dbReference>
<accession>A0A1E3P9J2</accession>
<dbReference type="GO" id="GO:0000224">
    <property type="term" value="F:peptide-N4-(N-acetyl-beta-glucosaminyl)asparagine amidase activity"/>
    <property type="evidence" value="ECO:0007669"/>
    <property type="project" value="TreeGrafter"/>
</dbReference>
<dbReference type="InterPro" id="IPR050883">
    <property type="entry name" value="PNGase"/>
</dbReference>
<dbReference type="RefSeq" id="XP_019041290.1">
    <property type="nucleotide sequence ID" value="XM_019186664.1"/>
</dbReference>
<dbReference type="Gene3D" id="2.70.98.10">
    <property type="match status" value="1"/>
</dbReference>
<dbReference type="GO" id="GO:0005975">
    <property type="term" value="P:carbohydrate metabolic process"/>
    <property type="evidence" value="ECO:0007669"/>
    <property type="project" value="InterPro"/>
</dbReference>
<evidence type="ECO:0000259" key="2">
    <source>
        <dbReference type="Pfam" id="PF17678"/>
    </source>
</evidence>
<reference evidence="3 4" key="1">
    <citation type="journal article" date="2016" name="Proc. Natl. Acad. Sci. U.S.A.">
        <title>Comparative genomics of biotechnologically important yeasts.</title>
        <authorList>
            <person name="Riley R."/>
            <person name="Haridas S."/>
            <person name="Wolfe K.H."/>
            <person name="Lopes M.R."/>
            <person name="Hittinger C.T."/>
            <person name="Goeker M."/>
            <person name="Salamov A.A."/>
            <person name="Wisecaver J.H."/>
            <person name="Long T.M."/>
            <person name="Calvey C.H."/>
            <person name="Aerts A.L."/>
            <person name="Barry K.W."/>
            <person name="Choi C."/>
            <person name="Clum A."/>
            <person name="Coughlan A.Y."/>
            <person name="Deshpande S."/>
            <person name="Douglass A.P."/>
            <person name="Hanson S.J."/>
            <person name="Klenk H.-P."/>
            <person name="LaButti K.M."/>
            <person name="Lapidus A."/>
            <person name="Lindquist E.A."/>
            <person name="Lipzen A.M."/>
            <person name="Meier-Kolthoff J.P."/>
            <person name="Ohm R.A."/>
            <person name="Otillar R.P."/>
            <person name="Pangilinan J.L."/>
            <person name="Peng Y."/>
            <person name="Rokas A."/>
            <person name="Rosa C.A."/>
            <person name="Scheuner C."/>
            <person name="Sibirny A.A."/>
            <person name="Slot J.C."/>
            <person name="Stielow J.B."/>
            <person name="Sun H."/>
            <person name="Kurtzman C.P."/>
            <person name="Blackwell M."/>
            <person name="Grigoriev I.V."/>
            <person name="Jeffries T.W."/>
        </authorList>
    </citation>
    <scope>NUCLEOTIDE SEQUENCE [LARGE SCALE GENOMIC DNA]</scope>
    <source>
        <strain evidence="4">ATCC 58044 / CBS 1984 / NCYC 433 / NRRL Y-366-8</strain>
    </source>
</reference>
<keyword evidence="3" id="KW-0378">Hydrolase</keyword>
<dbReference type="OrthoDB" id="449263at2759"/>
<dbReference type="AlphaFoldDB" id="A0A1E3P9J2"/>
<dbReference type="InterPro" id="IPR008928">
    <property type="entry name" value="6-hairpin_glycosidase_sf"/>
</dbReference>
<protein>
    <submittedName>
        <fullName evidence="3">Glycoside hydrolase family 92 protein</fullName>
    </submittedName>
</protein>
<dbReference type="STRING" id="683960.A0A1E3P9J2"/>
<dbReference type="FunFam" id="3.30.2080.10:FF:000001">
    <property type="entry name" value="Alpha-1,2-mannosidase subfamily"/>
    <property type="match status" value="1"/>
</dbReference>
<dbReference type="SUPFAM" id="SSF48208">
    <property type="entry name" value="Six-hairpin glycosidases"/>
    <property type="match status" value="1"/>
</dbReference>
<dbReference type="Gene3D" id="1.20.1050.60">
    <property type="entry name" value="alpha-1,2-mannosidase"/>
    <property type="match status" value="1"/>
</dbReference>
<dbReference type="NCBIfam" id="TIGR01180">
    <property type="entry name" value="aman2_put"/>
    <property type="match status" value="1"/>
</dbReference>
<name>A0A1E3P9J2_WICAA</name>